<feature type="transmembrane region" description="Helical" evidence="2">
    <location>
        <begin position="15"/>
        <end position="34"/>
    </location>
</feature>
<dbReference type="RefSeq" id="WP_058352533.1">
    <property type="nucleotide sequence ID" value="NZ_CABMMD010000150.1"/>
</dbReference>
<feature type="compositionally biased region" description="Basic and acidic residues" evidence="1">
    <location>
        <begin position="89"/>
        <end position="100"/>
    </location>
</feature>
<evidence type="ECO:0000313" key="4">
    <source>
        <dbReference type="EMBL" id="KSV59226.1"/>
    </source>
</evidence>
<accession>A0A0V8QFI3</accession>
<evidence type="ECO:0000313" key="5">
    <source>
        <dbReference type="Proteomes" id="UP000054874"/>
    </source>
</evidence>
<keyword evidence="2" id="KW-0812">Transmembrane</keyword>
<dbReference type="Proteomes" id="UP000054874">
    <property type="component" value="Unassembled WGS sequence"/>
</dbReference>
<feature type="region of interest" description="Disordered" evidence="1">
    <location>
        <begin position="76"/>
        <end position="100"/>
    </location>
</feature>
<comment type="caution">
    <text evidence="4">The sequence shown here is derived from an EMBL/GenBank/DDBJ whole genome shotgun (WGS) entry which is preliminary data.</text>
</comment>
<name>A0A0V8QFI3_9FIRM</name>
<feature type="domain" description="TadE-like" evidence="3">
    <location>
        <begin position="7"/>
        <end position="35"/>
    </location>
</feature>
<evidence type="ECO:0000256" key="2">
    <source>
        <dbReference type="SAM" id="Phobius"/>
    </source>
</evidence>
<keyword evidence="2" id="KW-0472">Membrane</keyword>
<keyword evidence="5" id="KW-1185">Reference proteome</keyword>
<dbReference type="Pfam" id="PF07811">
    <property type="entry name" value="TadE"/>
    <property type="match status" value="1"/>
</dbReference>
<evidence type="ECO:0000256" key="1">
    <source>
        <dbReference type="SAM" id="MobiDB-lite"/>
    </source>
</evidence>
<dbReference type="InterPro" id="IPR012495">
    <property type="entry name" value="TadE-like_dom"/>
</dbReference>
<proteinExistence type="predicted"/>
<reference evidence="4 5" key="1">
    <citation type="submission" date="2015-11" db="EMBL/GenBank/DDBJ databases">
        <title>Butyribacter intestini gen. nov., sp. nov., a butyric acid-producing bacterium of the family Lachnospiraceae isolated from the human faeces.</title>
        <authorList>
            <person name="Zou Y."/>
            <person name="Xue W."/>
            <person name="Luo G."/>
            <person name="Lv M."/>
        </authorList>
    </citation>
    <scope>NUCLEOTIDE SEQUENCE [LARGE SCALE GENOMIC DNA]</scope>
    <source>
        <strain evidence="4 5">ACET-33324</strain>
    </source>
</reference>
<gene>
    <name evidence="4" type="ORF">ASU35_09900</name>
</gene>
<sequence>MEAVKKGSFTVEAALIMPVILLVVFGVLRCGLLLQEEIVQDLEVLQIFERKEMEEKHIGDTETGRPDYEKILETPERKQPEDAYVFHPAEYKRRTEKWQR</sequence>
<protein>
    <recommendedName>
        <fullName evidence="3">TadE-like domain-containing protein</fullName>
    </recommendedName>
</protein>
<dbReference type="AlphaFoldDB" id="A0A0V8QFI3"/>
<dbReference type="EMBL" id="LNAM01000150">
    <property type="protein sequence ID" value="KSV59226.1"/>
    <property type="molecule type" value="Genomic_DNA"/>
</dbReference>
<organism evidence="4 5">
    <name type="scientific">Acetivibrio ethanolgignens</name>
    <dbReference type="NCBI Taxonomy" id="290052"/>
    <lineage>
        <taxon>Bacteria</taxon>
        <taxon>Bacillati</taxon>
        <taxon>Bacillota</taxon>
        <taxon>Clostridia</taxon>
        <taxon>Eubacteriales</taxon>
        <taxon>Oscillospiraceae</taxon>
        <taxon>Acetivibrio</taxon>
    </lineage>
</organism>
<keyword evidence="2" id="KW-1133">Transmembrane helix</keyword>
<evidence type="ECO:0000259" key="3">
    <source>
        <dbReference type="Pfam" id="PF07811"/>
    </source>
</evidence>
<dbReference type="STRING" id="290052.ASU35_09900"/>